<accession>A0ABU1YG94</accession>
<name>A0ABU1YG94_ROSSA</name>
<dbReference type="EMBL" id="JAVDXU010000001">
    <property type="protein sequence ID" value="MDR7267763.1"/>
    <property type="molecule type" value="Genomic_DNA"/>
</dbReference>
<gene>
    <name evidence="3" type="ORF">J2X20_000392</name>
</gene>
<evidence type="ECO:0000313" key="3">
    <source>
        <dbReference type="EMBL" id="MDR7267763.1"/>
    </source>
</evidence>
<reference evidence="3 4" key="1">
    <citation type="submission" date="2023-07" db="EMBL/GenBank/DDBJ databases">
        <title>Sorghum-associated microbial communities from plants grown in Nebraska, USA.</title>
        <authorList>
            <person name="Schachtman D."/>
        </authorList>
    </citation>
    <scope>NUCLEOTIDE SEQUENCE [LARGE SCALE GENOMIC DNA]</scope>
    <source>
        <strain evidence="3 4">BE314</strain>
    </source>
</reference>
<feature type="chain" id="PRO_5045999858" evidence="2">
    <location>
        <begin position="24"/>
        <end position="132"/>
    </location>
</feature>
<organism evidence="3 4">
    <name type="scientific">Roseateles saccharophilus</name>
    <name type="common">Pseudomonas saccharophila</name>
    <dbReference type="NCBI Taxonomy" id="304"/>
    <lineage>
        <taxon>Bacteria</taxon>
        <taxon>Pseudomonadati</taxon>
        <taxon>Pseudomonadota</taxon>
        <taxon>Betaproteobacteria</taxon>
        <taxon>Burkholderiales</taxon>
        <taxon>Sphaerotilaceae</taxon>
        <taxon>Roseateles</taxon>
    </lineage>
</organism>
<proteinExistence type="predicted"/>
<comment type="caution">
    <text evidence="3">The sequence shown here is derived from an EMBL/GenBank/DDBJ whole genome shotgun (WGS) entry which is preliminary data.</text>
</comment>
<keyword evidence="2" id="KW-0732">Signal</keyword>
<feature type="signal peptide" evidence="2">
    <location>
        <begin position="1"/>
        <end position="23"/>
    </location>
</feature>
<evidence type="ECO:0000256" key="2">
    <source>
        <dbReference type="SAM" id="SignalP"/>
    </source>
</evidence>
<keyword evidence="4" id="KW-1185">Reference proteome</keyword>
<feature type="region of interest" description="Disordered" evidence="1">
    <location>
        <begin position="100"/>
        <end position="132"/>
    </location>
</feature>
<evidence type="ECO:0000313" key="4">
    <source>
        <dbReference type="Proteomes" id="UP001180453"/>
    </source>
</evidence>
<sequence length="132" mass="14919">MLRPILAALLTGAALFGASAAQAGTHWSIGVSLPPVGVVVADSPRYYAPPPAPVYYAPAPVYYEPAPVVRYAPAPRYVQRDVYYAPAPRVVYERRWDGRDDRWDHRGWDHGRRDHGDRWGHDRDDYGPRRGH</sequence>
<evidence type="ECO:0000256" key="1">
    <source>
        <dbReference type="SAM" id="MobiDB-lite"/>
    </source>
</evidence>
<dbReference type="Proteomes" id="UP001180453">
    <property type="component" value="Unassembled WGS sequence"/>
</dbReference>
<dbReference type="RefSeq" id="WP_310260102.1">
    <property type="nucleotide sequence ID" value="NZ_JAVDXU010000001.1"/>
</dbReference>
<protein>
    <submittedName>
        <fullName evidence="3">Uncharacterized protein</fullName>
    </submittedName>
</protein>